<dbReference type="Gene3D" id="1.10.760.10">
    <property type="entry name" value="Cytochrome c-like domain"/>
    <property type="match status" value="1"/>
</dbReference>
<evidence type="ECO:0000313" key="8">
    <source>
        <dbReference type="EMBL" id="PZF76086.1"/>
    </source>
</evidence>
<evidence type="ECO:0000256" key="5">
    <source>
        <dbReference type="ARBA" id="ARBA00023004"/>
    </source>
</evidence>
<dbReference type="SUPFAM" id="SSF46626">
    <property type="entry name" value="Cytochrome c"/>
    <property type="match status" value="1"/>
</dbReference>
<keyword evidence="5 6" id="KW-0408">Iron</keyword>
<dbReference type="GO" id="GO:0046872">
    <property type="term" value="F:metal ion binding"/>
    <property type="evidence" value="ECO:0007669"/>
    <property type="project" value="UniProtKB-KW"/>
</dbReference>
<evidence type="ECO:0000256" key="2">
    <source>
        <dbReference type="ARBA" id="ARBA00022617"/>
    </source>
</evidence>
<evidence type="ECO:0000313" key="9">
    <source>
        <dbReference type="Proteomes" id="UP000248795"/>
    </source>
</evidence>
<keyword evidence="4" id="KW-0249">Electron transport</keyword>
<gene>
    <name evidence="8" type="ORF">DK847_15750</name>
</gene>
<dbReference type="InterPro" id="IPR036909">
    <property type="entry name" value="Cyt_c-like_dom_sf"/>
</dbReference>
<keyword evidence="3 6" id="KW-0479">Metal-binding</keyword>
<organism evidence="8 9">
    <name type="scientific">Aestuariivirga litoralis</name>
    <dbReference type="NCBI Taxonomy" id="2650924"/>
    <lineage>
        <taxon>Bacteria</taxon>
        <taxon>Pseudomonadati</taxon>
        <taxon>Pseudomonadota</taxon>
        <taxon>Alphaproteobacteria</taxon>
        <taxon>Hyphomicrobiales</taxon>
        <taxon>Aestuariivirgaceae</taxon>
        <taxon>Aestuariivirga</taxon>
    </lineage>
</organism>
<sequence length="134" mass="13851">MAGGDTLVTKGPFAAAAVALILAGPQGAAAGGQGVSPGAAVFIRECAKCHQAGAGARNRIGPALTGIIGRQAGTVPGYDNYSDALRQSGIVWTPENFRSFVKDPKSMVIGTTQVYRGLKDDESISLLIEYLEEK</sequence>
<keyword evidence="2 6" id="KW-0349">Heme</keyword>
<dbReference type="Proteomes" id="UP000248795">
    <property type="component" value="Unassembled WGS sequence"/>
</dbReference>
<accession>A0A2W2BRP3</accession>
<dbReference type="PANTHER" id="PTHR11961">
    <property type="entry name" value="CYTOCHROME C"/>
    <property type="match status" value="1"/>
</dbReference>
<comment type="caution">
    <text evidence="8">The sequence shown here is derived from an EMBL/GenBank/DDBJ whole genome shotgun (WGS) entry which is preliminary data.</text>
</comment>
<keyword evidence="1" id="KW-0813">Transport</keyword>
<dbReference type="GO" id="GO:0020037">
    <property type="term" value="F:heme binding"/>
    <property type="evidence" value="ECO:0007669"/>
    <property type="project" value="InterPro"/>
</dbReference>
<dbReference type="GO" id="GO:0009055">
    <property type="term" value="F:electron transfer activity"/>
    <property type="evidence" value="ECO:0007669"/>
    <property type="project" value="InterPro"/>
</dbReference>
<protein>
    <submittedName>
        <fullName evidence="8">Cytochrome c family protein</fullName>
    </submittedName>
</protein>
<evidence type="ECO:0000256" key="1">
    <source>
        <dbReference type="ARBA" id="ARBA00022448"/>
    </source>
</evidence>
<dbReference type="InterPro" id="IPR002327">
    <property type="entry name" value="Cyt_c_1A/1B"/>
</dbReference>
<dbReference type="PRINTS" id="PR00604">
    <property type="entry name" value="CYTCHRMECIAB"/>
</dbReference>
<dbReference type="InterPro" id="IPR009056">
    <property type="entry name" value="Cyt_c-like_dom"/>
</dbReference>
<keyword evidence="9" id="KW-1185">Reference proteome</keyword>
<evidence type="ECO:0000256" key="3">
    <source>
        <dbReference type="ARBA" id="ARBA00022723"/>
    </source>
</evidence>
<feature type="domain" description="Cytochrome c" evidence="7">
    <location>
        <begin position="33"/>
        <end position="134"/>
    </location>
</feature>
<evidence type="ECO:0000256" key="4">
    <source>
        <dbReference type="ARBA" id="ARBA00022982"/>
    </source>
</evidence>
<evidence type="ECO:0000259" key="7">
    <source>
        <dbReference type="PROSITE" id="PS51007"/>
    </source>
</evidence>
<name>A0A2W2BRP3_9HYPH</name>
<dbReference type="EMBL" id="QKVK01000007">
    <property type="protein sequence ID" value="PZF76086.1"/>
    <property type="molecule type" value="Genomic_DNA"/>
</dbReference>
<dbReference type="Pfam" id="PF00034">
    <property type="entry name" value="Cytochrom_C"/>
    <property type="match status" value="1"/>
</dbReference>
<evidence type="ECO:0000256" key="6">
    <source>
        <dbReference type="PROSITE-ProRule" id="PRU00433"/>
    </source>
</evidence>
<reference evidence="9" key="1">
    <citation type="submission" date="2018-06" db="EMBL/GenBank/DDBJ databases">
        <title>Aestuariibacter litoralis strain KCTC 52945T.</title>
        <authorList>
            <person name="Li X."/>
            <person name="Salam N."/>
            <person name="Li J.-L."/>
            <person name="Chen Y.-M."/>
            <person name="Yang Z.-W."/>
            <person name="Zhang L.-Y."/>
            <person name="Han M.-X."/>
            <person name="Xiao M."/>
            <person name="Li W.-J."/>
        </authorList>
    </citation>
    <scope>NUCLEOTIDE SEQUENCE [LARGE SCALE GENOMIC DNA]</scope>
    <source>
        <strain evidence="9">KCTC 52945</strain>
    </source>
</reference>
<dbReference type="PROSITE" id="PS51007">
    <property type="entry name" value="CYTC"/>
    <property type="match status" value="1"/>
</dbReference>
<proteinExistence type="predicted"/>
<dbReference type="AlphaFoldDB" id="A0A2W2BRP3"/>